<feature type="transmembrane region" description="Helical" evidence="7">
    <location>
        <begin position="80"/>
        <end position="99"/>
    </location>
</feature>
<keyword evidence="3" id="KW-1003">Cell membrane</keyword>
<dbReference type="PANTHER" id="PTHR33452">
    <property type="entry name" value="OXIDOREDUCTASE CATD-RELATED"/>
    <property type="match status" value="1"/>
</dbReference>
<feature type="transmembrane region" description="Helical" evidence="7">
    <location>
        <begin position="105"/>
        <end position="126"/>
    </location>
</feature>
<dbReference type="AlphaFoldDB" id="A0A4D6XAF4"/>
<reference evidence="9" key="1">
    <citation type="submission" date="2019-04" db="EMBL/GenBank/DDBJ databases">
        <title>Genome sequence of Pseudomonas putida 1290, an auxin catabolizing strain.</title>
        <authorList>
            <person name="Laird T.S."/>
            <person name="Leveau J.H.J."/>
        </authorList>
    </citation>
    <scope>NUCLEOTIDE SEQUENCE [LARGE SCALE GENOMIC DNA]</scope>
    <source>
        <strain evidence="9">1290</strain>
    </source>
</reference>
<feature type="transmembrane region" description="Helical" evidence="7">
    <location>
        <begin position="211"/>
        <end position="231"/>
    </location>
</feature>
<evidence type="ECO:0000313" key="8">
    <source>
        <dbReference type="EMBL" id="QCI12864.1"/>
    </source>
</evidence>
<organism evidence="8 9">
    <name type="scientific">Pseudomonas putida</name>
    <name type="common">Arthrobacter siderocapsulatus</name>
    <dbReference type="NCBI Taxonomy" id="303"/>
    <lineage>
        <taxon>Bacteria</taxon>
        <taxon>Pseudomonadati</taxon>
        <taxon>Pseudomonadota</taxon>
        <taxon>Gammaproteobacteria</taxon>
        <taxon>Pseudomonadales</taxon>
        <taxon>Pseudomonadaceae</taxon>
        <taxon>Pseudomonas</taxon>
    </lineage>
</organism>
<evidence type="ECO:0000256" key="6">
    <source>
        <dbReference type="ARBA" id="ARBA00023136"/>
    </source>
</evidence>
<keyword evidence="5 7" id="KW-1133">Transmembrane helix</keyword>
<protein>
    <submittedName>
        <fullName evidence="8">DoxX family protein</fullName>
    </submittedName>
</protein>
<gene>
    <name evidence="8" type="ORF">E6B08_16425</name>
</gene>
<dbReference type="OrthoDB" id="5382961at2"/>
<keyword evidence="6 7" id="KW-0472">Membrane</keyword>
<evidence type="ECO:0000256" key="1">
    <source>
        <dbReference type="ARBA" id="ARBA00004651"/>
    </source>
</evidence>
<comment type="similarity">
    <text evidence="2">Belongs to the DoxX family.</text>
</comment>
<sequence>MNSPVRSLDVVEGAYANDYGLLKPSRMPNTLSVAGLAATLVAALYCGWGNHTLPDFAAWSSTLWMCVALFSAALITPRTFAPGFLMSLLPFLIAWRVAAMNDAHVMVWVASIAAVPLLLQFADCVLNDLRRDRNKPGAWLGLLLWQTTIMRMYFGLNELCHSSEKIFAGLGWFHRLETGFQGFGLGEVAAYFVVLGGLIEFASAVSVGLGLFARLGAFVSLVYFLVATVGFGGEWSRGYAWASPGGGGWEYVMLLMVVFAGVMVTGAGKFSLDGWLLRRGWMPRRLRWLAFNEKWGRHTG</sequence>
<feature type="transmembrane region" description="Helical" evidence="7">
    <location>
        <begin position="56"/>
        <end position="75"/>
    </location>
</feature>
<dbReference type="InterPro" id="IPR051907">
    <property type="entry name" value="DoxX-like_oxidoreductase"/>
</dbReference>
<evidence type="ECO:0000256" key="2">
    <source>
        <dbReference type="ARBA" id="ARBA00006679"/>
    </source>
</evidence>
<proteinExistence type="inferred from homology"/>
<dbReference type="GO" id="GO:0005886">
    <property type="term" value="C:plasma membrane"/>
    <property type="evidence" value="ECO:0007669"/>
    <property type="project" value="UniProtKB-SubCell"/>
</dbReference>
<evidence type="ECO:0000256" key="7">
    <source>
        <dbReference type="SAM" id="Phobius"/>
    </source>
</evidence>
<accession>A0A4D6XAF4</accession>
<evidence type="ECO:0000256" key="4">
    <source>
        <dbReference type="ARBA" id="ARBA00022692"/>
    </source>
</evidence>
<dbReference type="Proteomes" id="UP000298551">
    <property type="component" value="Chromosome"/>
</dbReference>
<dbReference type="PANTHER" id="PTHR33452:SF1">
    <property type="entry name" value="INNER MEMBRANE PROTEIN YPHA-RELATED"/>
    <property type="match status" value="1"/>
</dbReference>
<dbReference type="EMBL" id="CP039371">
    <property type="protein sequence ID" value="QCI12864.1"/>
    <property type="molecule type" value="Genomic_DNA"/>
</dbReference>
<evidence type="ECO:0000256" key="3">
    <source>
        <dbReference type="ARBA" id="ARBA00022475"/>
    </source>
</evidence>
<name>A0A4D6XAF4_PSEPU</name>
<evidence type="ECO:0000313" key="9">
    <source>
        <dbReference type="Proteomes" id="UP000298551"/>
    </source>
</evidence>
<dbReference type="InterPro" id="IPR032808">
    <property type="entry name" value="DoxX"/>
</dbReference>
<dbReference type="RefSeq" id="WP_136915017.1">
    <property type="nucleotide sequence ID" value="NZ_CP039371.1"/>
</dbReference>
<keyword evidence="4 7" id="KW-0812">Transmembrane</keyword>
<dbReference type="Pfam" id="PF07681">
    <property type="entry name" value="DoxX"/>
    <property type="match status" value="1"/>
</dbReference>
<feature type="transmembrane region" description="Helical" evidence="7">
    <location>
        <begin position="31"/>
        <end position="50"/>
    </location>
</feature>
<comment type="subcellular location">
    <subcellularLocation>
        <location evidence="1">Cell membrane</location>
        <topology evidence="1">Multi-pass membrane protein</topology>
    </subcellularLocation>
</comment>
<feature type="transmembrane region" description="Helical" evidence="7">
    <location>
        <begin position="251"/>
        <end position="277"/>
    </location>
</feature>
<evidence type="ECO:0000256" key="5">
    <source>
        <dbReference type="ARBA" id="ARBA00022989"/>
    </source>
</evidence>